<reference evidence="1 2" key="1">
    <citation type="journal article" date="2016" name="Front. Microbiol.">
        <title>Comprehensive Phylogenetic Analysis of Bovine Non-aureus Staphylococci Species Based on Whole-Genome Sequencing.</title>
        <authorList>
            <person name="Naushad S."/>
            <person name="Barkema H.W."/>
            <person name="Luby C."/>
            <person name="Condas L.A."/>
            <person name="Nobrega D.B."/>
            <person name="Carson D.A."/>
            <person name="De Buck J."/>
        </authorList>
    </citation>
    <scope>NUCLEOTIDE SEQUENCE [LARGE SCALE GENOMIC DNA]</scope>
    <source>
        <strain evidence="1 2">SNUC 4143</strain>
    </source>
</reference>
<gene>
    <name evidence="1" type="ORF">BUY48_01780</name>
</gene>
<organism evidence="1 2">
    <name type="scientific">Staphylococcus devriesei</name>
    <dbReference type="NCBI Taxonomy" id="586733"/>
    <lineage>
        <taxon>Bacteria</taxon>
        <taxon>Bacillati</taxon>
        <taxon>Bacillota</taxon>
        <taxon>Bacilli</taxon>
        <taxon>Bacillales</taxon>
        <taxon>Staphylococcaceae</taxon>
        <taxon>Staphylococcus</taxon>
    </lineage>
</organism>
<evidence type="ECO:0000313" key="2">
    <source>
        <dbReference type="Proteomes" id="UP000243350"/>
    </source>
</evidence>
<dbReference type="AlphaFoldDB" id="A0A2T4L3X6"/>
<protein>
    <submittedName>
        <fullName evidence="1">Uncharacterized protein</fullName>
    </submittedName>
</protein>
<name>A0A2T4L3X6_9STAP</name>
<proteinExistence type="predicted"/>
<comment type="caution">
    <text evidence="1">The sequence shown here is derived from an EMBL/GenBank/DDBJ whole genome shotgun (WGS) entry which is preliminary data.</text>
</comment>
<dbReference type="EMBL" id="PYZH01000006">
    <property type="protein sequence ID" value="PTF16533.1"/>
    <property type="molecule type" value="Genomic_DNA"/>
</dbReference>
<accession>A0A2T4L3X6</accession>
<sequence length="96" mass="10838">MIDIQVQKTQLIEVIEDIIQEKVKVKNSDACEVLATEIVNKLEELNGEETQANNLLGLNSELRHEVHNPSIAKKLILTSIEDSRNDKEANKDMISN</sequence>
<dbReference type="RefSeq" id="WP_107519905.1">
    <property type="nucleotide sequence ID" value="NZ_PYZH01000006.1"/>
</dbReference>
<evidence type="ECO:0000313" key="1">
    <source>
        <dbReference type="EMBL" id="PTF16533.1"/>
    </source>
</evidence>
<dbReference type="Proteomes" id="UP000243350">
    <property type="component" value="Unassembled WGS sequence"/>
</dbReference>